<sequence length="74" mass="7984">MLPPSVFRLTHVSTESGSDILLLRQASTAGSNHTTEFDPAEQACQSTIVTTETIHTLIADQSGAQVCNDVQWLL</sequence>
<comment type="caution">
    <text evidence="1">The sequence shown here is derived from an EMBL/GenBank/DDBJ whole genome shotgun (WGS) entry which is preliminary data.</text>
</comment>
<keyword evidence="2" id="KW-1185">Reference proteome</keyword>
<dbReference type="AlphaFoldDB" id="A0A5D5AQP3"/>
<gene>
    <name evidence="1" type="ORF">FYC77_09235</name>
</gene>
<organism evidence="1 2">
    <name type="scientific">Natrialba swarupiae</name>
    <dbReference type="NCBI Taxonomy" id="2448032"/>
    <lineage>
        <taxon>Archaea</taxon>
        <taxon>Methanobacteriati</taxon>
        <taxon>Methanobacteriota</taxon>
        <taxon>Stenosarchaea group</taxon>
        <taxon>Halobacteria</taxon>
        <taxon>Halobacteriales</taxon>
        <taxon>Natrialbaceae</taxon>
        <taxon>Natrialba</taxon>
    </lineage>
</organism>
<name>A0A5D5AQP3_9EURY</name>
<accession>A0A5D5AQP3</accession>
<proteinExistence type="predicted"/>
<evidence type="ECO:0000313" key="2">
    <source>
        <dbReference type="Proteomes" id="UP000324104"/>
    </source>
</evidence>
<evidence type="ECO:0000313" key="1">
    <source>
        <dbReference type="EMBL" id="TYT62132.1"/>
    </source>
</evidence>
<reference evidence="1 2" key="1">
    <citation type="submission" date="2019-08" db="EMBL/GenBank/DDBJ databases">
        <title>Archaea genome.</title>
        <authorList>
            <person name="Kajale S."/>
            <person name="Shouche Y."/>
            <person name="Deshpande N."/>
            <person name="Sharma A."/>
        </authorList>
    </citation>
    <scope>NUCLEOTIDE SEQUENCE [LARGE SCALE GENOMIC DNA]</scope>
    <source>
        <strain evidence="1 2">ESP3B_9</strain>
    </source>
</reference>
<dbReference type="EMBL" id="VTAW01000010">
    <property type="protein sequence ID" value="TYT62132.1"/>
    <property type="molecule type" value="Genomic_DNA"/>
</dbReference>
<protein>
    <submittedName>
        <fullName evidence="1">Uncharacterized protein</fullName>
    </submittedName>
</protein>
<dbReference type="Proteomes" id="UP000324104">
    <property type="component" value="Unassembled WGS sequence"/>
</dbReference>